<reference evidence="3 4" key="1">
    <citation type="submission" date="2024-08" db="EMBL/GenBank/DDBJ databases">
        <authorList>
            <person name="Cucini C."/>
            <person name="Frati F."/>
        </authorList>
    </citation>
    <scope>NUCLEOTIDE SEQUENCE [LARGE SCALE GENOMIC DNA]</scope>
</reference>
<organism evidence="3 4">
    <name type="scientific">Orchesella dallaii</name>
    <dbReference type="NCBI Taxonomy" id="48710"/>
    <lineage>
        <taxon>Eukaryota</taxon>
        <taxon>Metazoa</taxon>
        <taxon>Ecdysozoa</taxon>
        <taxon>Arthropoda</taxon>
        <taxon>Hexapoda</taxon>
        <taxon>Collembola</taxon>
        <taxon>Entomobryomorpha</taxon>
        <taxon>Entomobryoidea</taxon>
        <taxon>Orchesellidae</taxon>
        <taxon>Orchesellinae</taxon>
        <taxon>Orchesella</taxon>
    </lineage>
</organism>
<dbReference type="Proteomes" id="UP001642540">
    <property type="component" value="Unassembled WGS sequence"/>
</dbReference>
<accession>A0ABP1PS47</accession>
<protein>
    <submittedName>
        <fullName evidence="3">Uncharacterized protein</fullName>
    </submittedName>
</protein>
<evidence type="ECO:0000256" key="2">
    <source>
        <dbReference type="SAM" id="MobiDB-lite"/>
    </source>
</evidence>
<feature type="region of interest" description="Disordered" evidence="2">
    <location>
        <begin position="75"/>
        <end position="97"/>
    </location>
</feature>
<sequence length="266" mass="29877">MANSHNQPRHDPRLVYDESRKFGTWVPALHKEDETALLKTDVLKMSDKLTALQKEVTDLKRDKVVLEMKKRFVTQNKNSNTGKTNGATKRKATRPAKMSQLFKKQGCAEMAVPITVEKYSEGNNSQVETMETTDDEGVSNSEHSDDAKVEKSAPSHDDREPEIIISTNNQEGDDFSAETIYLNEATHGDKATSEPTSAETTRILQLENENRLPKQAQREKESCKVVHPEPVERGRFHGNKRKGRIDYRGTNKTPSIVPTSSEPDSG</sequence>
<feature type="compositionally biased region" description="Polar residues" evidence="2">
    <location>
        <begin position="121"/>
        <end position="130"/>
    </location>
</feature>
<feature type="coiled-coil region" evidence="1">
    <location>
        <begin position="42"/>
        <end position="69"/>
    </location>
</feature>
<feature type="compositionally biased region" description="Basic and acidic residues" evidence="2">
    <location>
        <begin position="208"/>
        <end position="235"/>
    </location>
</feature>
<comment type="caution">
    <text evidence="3">The sequence shown here is derived from an EMBL/GenBank/DDBJ whole genome shotgun (WGS) entry which is preliminary data.</text>
</comment>
<keyword evidence="1" id="KW-0175">Coiled coil</keyword>
<feature type="region of interest" description="Disordered" evidence="2">
    <location>
        <begin position="119"/>
        <end position="266"/>
    </location>
</feature>
<feature type="compositionally biased region" description="Polar residues" evidence="2">
    <location>
        <begin position="75"/>
        <end position="87"/>
    </location>
</feature>
<gene>
    <name evidence="3" type="ORF">ODALV1_LOCUS3131</name>
</gene>
<evidence type="ECO:0000256" key="1">
    <source>
        <dbReference type="SAM" id="Coils"/>
    </source>
</evidence>
<evidence type="ECO:0000313" key="3">
    <source>
        <dbReference type="EMBL" id="CAL8075309.1"/>
    </source>
</evidence>
<evidence type="ECO:0000313" key="4">
    <source>
        <dbReference type="Proteomes" id="UP001642540"/>
    </source>
</evidence>
<feature type="compositionally biased region" description="Polar residues" evidence="2">
    <location>
        <begin position="250"/>
        <end position="266"/>
    </location>
</feature>
<feature type="compositionally biased region" description="Polar residues" evidence="2">
    <location>
        <begin position="193"/>
        <end position="203"/>
    </location>
</feature>
<proteinExistence type="predicted"/>
<dbReference type="EMBL" id="CAXLJM020000008">
    <property type="protein sequence ID" value="CAL8075309.1"/>
    <property type="molecule type" value="Genomic_DNA"/>
</dbReference>
<name>A0ABP1PS47_9HEXA</name>
<feature type="compositionally biased region" description="Basic and acidic residues" evidence="2">
    <location>
        <begin position="142"/>
        <end position="162"/>
    </location>
</feature>
<keyword evidence="4" id="KW-1185">Reference proteome</keyword>